<feature type="chain" id="PRO_5047332125" evidence="2">
    <location>
        <begin position="34"/>
        <end position="161"/>
    </location>
</feature>
<reference evidence="3 4" key="1">
    <citation type="submission" date="2022-04" db="EMBL/GenBank/DDBJ databases">
        <title>Genome draft of Actinomadura sp. ATCC 31491.</title>
        <authorList>
            <person name="Shi X."/>
            <person name="Du Y."/>
        </authorList>
    </citation>
    <scope>NUCLEOTIDE SEQUENCE [LARGE SCALE GENOMIC DNA]</scope>
    <source>
        <strain evidence="3 4">ATCC 31491</strain>
    </source>
</reference>
<organism evidence="3 4">
    <name type="scientific">Actinomadura luzonensis</name>
    <dbReference type="NCBI Taxonomy" id="2805427"/>
    <lineage>
        <taxon>Bacteria</taxon>
        <taxon>Bacillati</taxon>
        <taxon>Actinomycetota</taxon>
        <taxon>Actinomycetes</taxon>
        <taxon>Streptosporangiales</taxon>
        <taxon>Thermomonosporaceae</taxon>
        <taxon>Actinomadura</taxon>
    </lineage>
</organism>
<evidence type="ECO:0000256" key="2">
    <source>
        <dbReference type="SAM" id="SignalP"/>
    </source>
</evidence>
<feature type="signal peptide" evidence="2">
    <location>
        <begin position="1"/>
        <end position="33"/>
    </location>
</feature>
<dbReference type="RefSeq" id="WP_242374172.1">
    <property type="nucleotide sequence ID" value="NZ_JAKRKC020000001.1"/>
</dbReference>
<proteinExistence type="predicted"/>
<comment type="caution">
    <text evidence="3">The sequence shown here is derived from an EMBL/GenBank/DDBJ whole genome shotgun (WGS) entry which is preliminary data.</text>
</comment>
<evidence type="ECO:0000256" key="1">
    <source>
        <dbReference type="SAM" id="MobiDB-lite"/>
    </source>
</evidence>
<gene>
    <name evidence="3" type="ORF">MF672_012420</name>
</gene>
<sequence length="161" mass="17045">MSVKSRTALAKRLTAVAAAAVATGAVLAGPARAAGEDLQVTLRLCTIFANNISCAQDYVLDKDPVPAGSPFRRNYFLIHRPNSVVQSNFNVQVFRNDANGPVIAQTKSVLLIDQQTGKTLASATGPLVTLAPNVSTIKNLSVSEPSNPSQANSGYQITWHK</sequence>
<evidence type="ECO:0000313" key="4">
    <source>
        <dbReference type="Proteomes" id="UP001317259"/>
    </source>
</evidence>
<feature type="region of interest" description="Disordered" evidence="1">
    <location>
        <begin position="141"/>
        <end position="161"/>
    </location>
</feature>
<accession>A0ABT0FQN3</accession>
<dbReference type="EMBL" id="JAKRKC020000001">
    <property type="protein sequence ID" value="MCK2214589.1"/>
    <property type="molecule type" value="Genomic_DNA"/>
</dbReference>
<keyword evidence="2" id="KW-0732">Signal</keyword>
<keyword evidence="4" id="KW-1185">Reference proteome</keyword>
<protein>
    <submittedName>
        <fullName evidence="3">Uncharacterized protein</fullName>
    </submittedName>
</protein>
<dbReference type="Proteomes" id="UP001317259">
    <property type="component" value="Unassembled WGS sequence"/>
</dbReference>
<evidence type="ECO:0000313" key="3">
    <source>
        <dbReference type="EMBL" id="MCK2214589.1"/>
    </source>
</evidence>
<name>A0ABT0FQN3_9ACTN</name>